<dbReference type="InterPro" id="IPR002126">
    <property type="entry name" value="Cadherin-like_dom"/>
</dbReference>
<dbReference type="PROSITE" id="PS50292">
    <property type="entry name" value="PEROXIDASE_3"/>
    <property type="match status" value="1"/>
</dbReference>
<dbReference type="RefSeq" id="WP_066769529.1">
    <property type="nucleotide sequence ID" value="NZ_CP013244.1"/>
</dbReference>
<dbReference type="STRING" id="1759059.ATE48_07265"/>
<keyword evidence="2" id="KW-0964">Secreted</keyword>
<proteinExistence type="predicted"/>
<dbReference type="GO" id="GO:0020037">
    <property type="term" value="F:heme binding"/>
    <property type="evidence" value="ECO:0007669"/>
    <property type="project" value="InterPro"/>
</dbReference>
<feature type="domain" description="Cadherin" evidence="4">
    <location>
        <begin position="1607"/>
        <end position="1685"/>
    </location>
</feature>
<comment type="subcellular location">
    <subcellularLocation>
        <location evidence="1">Secreted</location>
    </subcellularLocation>
</comment>
<dbReference type="SUPFAM" id="SSF51120">
    <property type="entry name" value="beta-Roll"/>
    <property type="match status" value="5"/>
</dbReference>
<dbReference type="Gene3D" id="2.150.10.10">
    <property type="entry name" value="Serralysin-like metalloprotease, C-terminal"/>
    <property type="match status" value="7"/>
</dbReference>
<gene>
    <name evidence="5" type="ORF">ATE48_07265</name>
</gene>
<dbReference type="CDD" id="cd11304">
    <property type="entry name" value="Cadherin_repeat"/>
    <property type="match status" value="1"/>
</dbReference>
<dbReference type="InterPro" id="IPR010255">
    <property type="entry name" value="Haem_peroxidase_sf"/>
</dbReference>
<reference evidence="5 6" key="1">
    <citation type="submission" date="2015-11" db="EMBL/GenBank/DDBJ databases">
        <title>Whole-Genome Sequence of Candidatus Oderbacter manganicum from the National Park Lower Oder Valley, Germany.</title>
        <authorList>
            <person name="Braun B."/>
            <person name="Liere K."/>
            <person name="Szewzyk U."/>
        </authorList>
    </citation>
    <scope>NUCLEOTIDE SEQUENCE [LARGE SCALE GENOMIC DNA]</scope>
    <source>
        <strain evidence="5 6">OTSz_A_272</strain>
    </source>
</reference>
<keyword evidence="6" id="KW-1185">Reference proteome</keyword>
<dbReference type="InterPro" id="IPR019791">
    <property type="entry name" value="Haem_peroxidase_animal"/>
</dbReference>
<dbReference type="PROSITE" id="PS50268">
    <property type="entry name" value="CADHERIN_2"/>
    <property type="match status" value="1"/>
</dbReference>
<dbReference type="Pfam" id="PF00353">
    <property type="entry name" value="HemolysinCabind"/>
    <property type="match status" value="8"/>
</dbReference>
<dbReference type="Pfam" id="PF03098">
    <property type="entry name" value="An_peroxidase"/>
    <property type="match status" value="2"/>
</dbReference>
<dbReference type="PANTHER" id="PTHR11475">
    <property type="entry name" value="OXIDASE/PEROXIDASE"/>
    <property type="match status" value="1"/>
</dbReference>
<dbReference type="SUPFAM" id="SSF48113">
    <property type="entry name" value="Heme-dependent peroxidases"/>
    <property type="match status" value="1"/>
</dbReference>
<dbReference type="EMBL" id="CP013244">
    <property type="protein sequence ID" value="ANP45730.1"/>
    <property type="molecule type" value="Genomic_DNA"/>
</dbReference>
<evidence type="ECO:0000259" key="4">
    <source>
        <dbReference type="PROSITE" id="PS50268"/>
    </source>
</evidence>
<dbReference type="CDD" id="cd09821">
    <property type="entry name" value="An_peroxidase_bacterial_2"/>
    <property type="match status" value="1"/>
</dbReference>
<dbReference type="Gene3D" id="2.60.40.2700">
    <property type="match status" value="2"/>
</dbReference>
<dbReference type="InterPro" id="IPR018511">
    <property type="entry name" value="Hemolysin-typ_Ca-bd_CS"/>
</dbReference>
<accession>A0A1B1AGQ5</accession>
<dbReference type="PRINTS" id="PR00313">
    <property type="entry name" value="CABNDNGRPT"/>
</dbReference>
<evidence type="ECO:0000256" key="3">
    <source>
        <dbReference type="ARBA" id="ARBA00023180"/>
    </source>
</evidence>
<dbReference type="InParanoid" id="A0A1B1AGQ5"/>
<dbReference type="GO" id="GO:0005509">
    <property type="term" value="F:calcium ion binding"/>
    <property type="evidence" value="ECO:0007669"/>
    <property type="project" value="InterPro"/>
</dbReference>
<organism evidence="5 6">
    <name type="scientific">Candidatus Viadribacter manganicus</name>
    <dbReference type="NCBI Taxonomy" id="1759059"/>
    <lineage>
        <taxon>Bacteria</taxon>
        <taxon>Pseudomonadati</taxon>
        <taxon>Pseudomonadota</taxon>
        <taxon>Alphaproteobacteria</taxon>
        <taxon>Hyphomonadales</taxon>
        <taxon>Hyphomonadaceae</taxon>
        <taxon>Candidatus Viadribacter</taxon>
    </lineage>
</organism>
<dbReference type="PROSITE" id="PS00330">
    <property type="entry name" value="HEMOLYSIN_CALCIUM"/>
    <property type="match status" value="3"/>
</dbReference>
<evidence type="ECO:0000256" key="2">
    <source>
        <dbReference type="ARBA" id="ARBA00022525"/>
    </source>
</evidence>
<dbReference type="InterPro" id="IPR011049">
    <property type="entry name" value="Serralysin-like_metalloprot_C"/>
</dbReference>
<evidence type="ECO:0000256" key="1">
    <source>
        <dbReference type="ARBA" id="ARBA00004613"/>
    </source>
</evidence>
<dbReference type="GO" id="GO:0016020">
    <property type="term" value="C:membrane"/>
    <property type="evidence" value="ECO:0007669"/>
    <property type="project" value="InterPro"/>
</dbReference>
<dbReference type="GO" id="GO:0005576">
    <property type="term" value="C:extracellular region"/>
    <property type="evidence" value="ECO:0007669"/>
    <property type="project" value="UniProtKB-SubCell"/>
</dbReference>
<evidence type="ECO:0000313" key="6">
    <source>
        <dbReference type="Proteomes" id="UP000092498"/>
    </source>
</evidence>
<name>A0A1B1AGQ5_9PROT</name>
<sequence length="2256" mass="233780">MPVSFNRSDLEFLLQQIRMAETGQAPVNVHLPFGLRAVDGSNNNLVPGQSSYGSADQTFPTVGAQVFRTVLVNVDGTLFDPHPGVAGDFISTSYAQTSVDPSANPFADPTTAGIVVDGAPRTISNLIADQSINNPAALLTTQQFFAQLGDGYSVQNTLPGYDPNSLFIGNITPDAGLSAPFNTWMAFFGQFFDHGLDLITKGGSGTVFIPLAPDDPLRTLGPDGVAGTGDEVPDSRAFMVLTRATNQAGADGLLGTADDIHANTNTTTPFVDQNQTYSSHPSHQVFLRQYQQGSDGVLHATGRLLDSVSALDGSHHMPTWADIKANALLLGIILTDEDVHNVPLLATDAYGNFLAGPNGHVQIVVVNADGSYGLVELDPLAPVLLPANVARTDHAFLNDIANGAAPSQPGAGGTHLLADLDNVAGGAPPAPGYYDDELLNAHYVAGDGRANENIGLSAVHDIFHLEHNRLVEQIKALVRAELAGGDSAFALNWVLPGANLFDGIQDNEWNGERLFQAAKFGTETQYQHLVFEEFARKIAPTIHLFGNVDIHLDAAITSEFANAVYRFGHSMLNENMPRYVIGADGTPVIDTARWLDASGHPTSTDTGIANPNFGHPVLNDIGLIEAFLNPLEYAARGAGAAGEIVLGTVNQIGNEIDEFVTGALRNNLLGLPLDLAALNIARGRDTGVPPLNLLRAQLYVATQDTSLKPYSSWAEFGAFLKHAASLINFVAAYGTHASVSAATTMEQKRAAALDLVIKGLDEANKNSTDAGLKDAYDFMHSLGAYANDLANPLSVHATWSTGSITGVDTIDLWIGGLAEKQNLFGGLLGSTFNFIFETQLENLQDGDRFYYLPRIEGLHWGAEIEGNSFASMIMANTGIRHLPASIFLTPEYVIEASTYFVRDADGNFVLDGAGNRIATDASTWLRNPVTGALLVEVLPGGAVHFIGDDNFFGNTIVLGGTEGNDWLMAGNADDDTVWGDGGDDIIDGGNGNDQLFGGDGNDLITDTGGNDIIHGEAGNDQVFAGAGDDIVFGGDGADIIDGGMGFDAISGGTGNDIIRGGEDDDELIGNEGDDWIEGGLGGDLMVGDAGAPTGQVPLYAANDVLIGGAGGDRMQGFSGDDIMLGLGGFDTFDGRLGFDWASFEQETQAVSADLSRAAFIAQAGAPAGDAIRDVFIETEGVSGTRYNDILLGSNPNVLDPLFNALTNVNLIFGLQGFFAPGAVNFSGGNIMLGGDGSDFIMGRGGNDIIDGDAWLHVELTSDGQIFREIRTDITTGDVDVAVYNDVFANYTISGPDAQGFYTVSHNQVSPGVVGLISDGVDRVRNIERLQFLDQTVVLDQSPNANRLPTGAIQVTDLSNLPVATPVVGQPLSFTSNIGDPDGIVAGSMHYQWQYLDPVAVGGGQPVWVDITGATGAEFIPTLSLLGEQLRVVATYTDGLGFVEHVNSNPTNLVLQPTGVNTAPFVVQQQGLVGLPDTAARAGAPINLFLPLTQVFGDNETASSLLHYTATLANGAALSTVGLTFTLLSDGLGGVTGAVITGVLTTPGPVSITVHAADTPPIGSPPTPLTVTDTFVINVLQGNRAPVAGPTQIFLGSEDVQLVGQLSSASDPDGDQIAYRLVTNSAQHGAVTFFDPASGVFAFQGSEDYAGPASFQYYVTDGALNSAPVTVTINLAPVNDGAAPFTMTGSGAVGQVVTALIGVDPDGPWDPALAVYRWFRDGVLIDGAVGADYLIQLADQGHVLSVEATYVDAQGFSATVMTGATAPIGRFGFGPLAGVATPTLSVFSTLVDPDGAPLPEAVFIDWEVSADGLIWDFAPFGRLSADGTSLTQPNATSQFVRATMTYIDGMGNLEVVTSDPMRVTVGGSSGATFNGGADRDIIYGLGGVDTLNGGAGDDIIIGGLGSDNMSGGDGNDEFIYLIGDGADAFNGGAGFDALRITGTSGGETLNAVVFNGALSRMQSGTLSSIEMVFVDLGGGIDTLSFASTLAGSDVSVSLLLGMATGFSRVVGVENVTGGAGNDTLGGDDANNIIRGGAGNDAIFGGLGADTLLGEGGNDRFIASVGDGDDAYTGGAGVDTLDLSGTSAGANVNLITGLASSADIGADTLATIENIIGGSGADVFVASTVRNIFTGGAGADVFTFQTRQGAGNGAANRDIITDFVHLSDRIDISAIDADTRGIAAANGVQHFIFDGFINAGAAAVGHIGYHYETVNGVEYTVIEANVRAATNGDTTMDFQIALEGHLTLTSADFILGGG</sequence>
<dbReference type="InterPro" id="IPR037120">
    <property type="entry name" value="Haem_peroxidase_sf_animal"/>
</dbReference>
<dbReference type="InterPro" id="IPR001343">
    <property type="entry name" value="Hemolysn_Ca-bd"/>
</dbReference>
<dbReference type="GO" id="GO:0004601">
    <property type="term" value="F:peroxidase activity"/>
    <property type="evidence" value="ECO:0007669"/>
    <property type="project" value="InterPro"/>
</dbReference>
<protein>
    <recommendedName>
        <fullName evidence="4">Cadherin domain-containing protein</fullName>
    </recommendedName>
</protein>
<dbReference type="Gene3D" id="1.10.640.10">
    <property type="entry name" value="Haem peroxidase domain superfamily, animal type"/>
    <property type="match status" value="1"/>
</dbReference>
<dbReference type="Proteomes" id="UP000092498">
    <property type="component" value="Chromosome"/>
</dbReference>
<keyword evidence="3" id="KW-0325">Glycoprotein</keyword>
<dbReference type="PANTHER" id="PTHR11475:SF4">
    <property type="entry name" value="CHORION PEROXIDASE"/>
    <property type="match status" value="1"/>
</dbReference>
<dbReference type="Pfam" id="PF17963">
    <property type="entry name" value="Big_9"/>
    <property type="match status" value="1"/>
</dbReference>
<dbReference type="GO" id="GO:0007156">
    <property type="term" value="P:homophilic cell adhesion via plasma membrane adhesion molecules"/>
    <property type="evidence" value="ECO:0007669"/>
    <property type="project" value="InterPro"/>
</dbReference>
<dbReference type="GO" id="GO:0006979">
    <property type="term" value="P:response to oxidative stress"/>
    <property type="evidence" value="ECO:0007669"/>
    <property type="project" value="InterPro"/>
</dbReference>
<dbReference type="KEGG" id="cbot:ATE48_07265"/>
<evidence type="ECO:0000313" key="5">
    <source>
        <dbReference type="EMBL" id="ANP45730.1"/>
    </source>
</evidence>